<dbReference type="InterPro" id="IPR013216">
    <property type="entry name" value="Methyltransf_11"/>
</dbReference>
<sequence length="272" mass="30880">MSLPRLFKPFQQVHGASVHPLLTKWFESELGQELLEEEQDILDRVLPSMFGYHLVQTGIGRPHWLAGTSTIHNKLYVSEKPQHHDQYRCVCSRLDELALATESVDVAILHHSLDFDSSPHRALREISRAVIPGGRIVIVGFNPWSIWGLGRFFLMQTAGMPWSGNFISPYRLSDWLKLLDFHVEGYESTAFGLPTANRRTRKLFNWIAYLGQRIWQQRGGVYVLVAVKQVSTLTPIKPRFRTVKDTLVNIPIAGIAKPSTRHQCNPGSSSES</sequence>
<evidence type="ECO:0000313" key="2">
    <source>
        <dbReference type="EMBL" id="AUM11170.1"/>
    </source>
</evidence>
<dbReference type="AlphaFoldDB" id="A0A2K9LFZ6"/>
<dbReference type="GO" id="GO:0008757">
    <property type="term" value="F:S-adenosylmethionine-dependent methyltransferase activity"/>
    <property type="evidence" value="ECO:0007669"/>
    <property type="project" value="InterPro"/>
</dbReference>
<dbReference type="OrthoDB" id="6191410at2"/>
<proteinExistence type="predicted"/>
<organism evidence="2 3">
    <name type="scientific">Ketobacter alkanivorans</name>
    <dbReference type="NCBI Taxonomy" id="1917421"/>
    <lineage>
        <taxon>Bacteria</taxon>
        <taxon>Pseudomonadati</taxon>
        <taxon>Pseudomonadota</taxon>
        <taxon>Gammaproteobacteria</taxon>
        <taxon>Pseudomonadales</taxon>
        <taxon>Ketobacteraceae</taxon>
        <taxon>Ketobacter</taxon>
    </lineage>
</organism>
<evidence type="ECO:0000259" key="1">
    <source>
        <dbReference type="Pfam" id="PF08241"/>
    </source>
</evidence>
<dbReference type="SUPFAM" id="SSF53335">
    <property type="entry name" value="S-adenosyl-L-methionine-dependent methyltransferases"/>
    <property type="match status" value="1"/>
</dbReference>
<gene>
    <name evidence="2" type="ORF">Kalk_01405</name>
</gene>
<keyword evidence="3" id="KW-1185">Reference proteome</keyword>
<accession>A0A2K9LFZ6</accession>
<dbReference type="Pfam" id="PF08241">
    <property type="entry name" value="Methyltransf_11"/>
    <property type="match status" value="1"/>
</dbReference>
<reference evidence="3" key="1">
    <citation type="submission" date="2017-08" db="EMBL/GenBank/DDBJ databases">
        <title>Direct submision.</title>
        <authorList>
            <person name="Kim S.-J."/>
            <person name="Rhee S.-K."/>
        </authorList>
    </citation>
    <scope>NUCLEOTIDE SEQUENCE [LARGE SCALE GENOMIC DNA]</scope>
    <source>
        <strain evidence="3">GI5</strain>
    </source>
</reference>
<dbReference type="KEGG" id="kak:Kalk_01405"/>
<dbReference type="InterPro" id="IPR029063">
    <property type="entry name" value="SAM-dependent_MTases_sf"/>
</dbReference>
<name>A0A2K9LFZ6_9GAMM</name>
<feature type="domain" description="Methyltransferase type 11" evidence="1">
    <location>
        <begin position="80"/>
        <end position="138"/>
    </location>
</feature>
<dbReference type="Gene3D" id="3.40.50.150">
    <property type="entry name" value="Vaccinia Virus protein VP39"/>
    <property type="match status" value="1"/>
</dbReference>
<protein>
    <recommendedName>
        <fullName evidence="1">Methyltransferase type 11 domain-containing protein</fullName>
    </recommendedName>
</protein>
<evidence type="ECO:0000313" key="3">
    <source>
        <dbReference type="Proteomes" id="UP000235116"/>
    </source>
</evidence>
<dbReference type="Proteomes" id="UP000235116">
    <property type="component" value="Chromosome"/>
</dbReference>
<dbReference type="RefSeq" id="WP_101892510.1">
    <property type="nucleotide sequence ID" value="NZ_CP022684.1"/>
</dbReference>
<dbReference type="EMBL" id="CP022684">
    <property type="protein sequence ID" value="AUM11170.1"/>
    <property type="molecule type" value="Genomic_DNA"/>
</dbReference>